<evidence type="ECO:0000313" key="4">
    <source>
        <dbReference type="Proteomes" id="UP000691718"/>
    </source>
</evidence>
<dbReference type="AlphaFoldDB" id="A0A8S3Y5R7"/>
<evidence type="ECO:0000313" key="3">
    <source>
        <dbReference type="EMBL" id="CAG5054650.1"/>
    </source>
</evidence>
<gene>
    <name evidence="3" type="ORF">PAPOLLO_LOCUS26034</name>
</gene>
<feature type="region of interest" description="Disordered" evidence="2">
    <location>
        <begin position="21"/>
        <end position="47"/>
    </location>
</feature>
<accession>A0A8S3Y5R7</accession>
<evidence type="ECO:0000256" key="1">
    <source>
        <dbReference type="SAM" id="Coils"/>
    </source>
</evidence>
<dbReference type="OrthoDB" id="2261376at2759"/>
<dbReference type="EMBL" id="CAJQZP010001568">
    <property type="protein sequence ID" value="CAG5054650.1"/>
    <property type="molecule type" value="Genomic_DNA"/>
</dbReference>
<proteinExistence type="predicted"/>
<name>A0A8S3Y5R7_PARAO</name>
<keyword evidence="1" id="KW-0175">Coiled coil</keyword>
<evidence type="ECO:0000256" key="2">
    <source>
        <dbReference type="SAM" id="MobiDB-lite"/>
    </source>
</evidence>
<sequence length="134" mass="15037">MDAERKKSWRCDKCINKTSSATKAGPLSVSKQAVNTPQNSSNISSNLSDENYYVTKRNHKKTRLHVSSEELAHNLTEDYASNTSSTLLEDTPKSLPNLSVDDYSELIEEINLLKTQLASTHAEIERLNIRVTNL</sequence>
<dbReference type="Proteomes" id="UP000691718">
    <property type="component" value="Unassembled WGS sequence"/>
</dbReference>
<keyword evidence="4" id="KW-1185">Reference proteome</keyword>
<feature type="compositionally biased region" description="Polar residues" evidence="2">
    <location>
        <begin position="29"/>
        <end position="47"/>
    </location>
</feature>
<protein>
    <submittedName>
        <fullName evidence="3">(apollo) hypothetical protein</fullName>
    </submittedName>
</protein>
<organism evidence="3 4">
    <name type="scientific">Parnassius apollo</name>
    <name type="common">Apollo butterfly</name>
    <name type="synonym">Papilio apollo</name>
    <dbReference type="NCBI Taxonomy" id="110799"/>
    <lineage>
        <taxon>Eukaryota</taxon>
        <taxon>Metazoa</taxon>
        <taxon>Ecdysozoa</taxon>
        <taxon>Arthropoda</taxon>
        <taxon>Hexapoda</taxon>
        <taxon>Insecta</taxon>
        <taxon>Pterygota</taxon>
        <taxon>Neoptera</taxon>
        <taxon>Endopterygota</taxon>
        <taxon>Lepidoptera</taxon>
        <taxon>Glossata</taxon>
        <taxon>Ditrysia</taxon>
        <taxon>Papilionoidea</taxon>
        <taxon>Papilionidae</taxon>
        <taxon>Parnassiinae</taxon>
        <taxon>Parnassini</taxon>
        <taxon>Parnassius</taxon>
        <taxon>Parnassius</taxon>
    </lineage>
</organism>
<reference evidence="3" key="1">
    <citation type="submission" date="2021-04" db="EMBL/GenBank/DDBJ databases">
        <authorList>
            <person name="Tunstrom K."/>
        </authorList>
    </citation>
    <scope>NUCLEOTIDE SEQUENCE</scope>
</reference>
<feature type="coiled-coil region" evidence="1">
    <location>
        <begin position="103"/>
        <end position="130"/>
    </location>
</feature>
<comment type="caution">
    <text evidence="3">The sequence shown here is derived from an EMBL/GenBank/DDBJ whole genome shotgun (WGS) entry which is preliminary data.</text>
</comment>